<dbReference type="PANTHER" id="PTHR45436">
    <property type="entry name" value="SENSOR HISTIDINE KINASE YKOH"/>
    <property type="match status" value="1"/>
</dbReference>
<dbReference type="Pfam" id="PF02518">
    <property type="entry name" value="HATPase_c"/>
    <property type="match status" value="1"/>
</dbReference>
<dbReference type="SMART" id="SM00387">
    <property type="entry name" value="HATPase_c"/>
    <property type="match status" value="1"/>
</dbReference>
<evidence type="ECO:0000256" key="7">
    <source>
        <dbReference type="ARBA" id="ARBA00022777"/>
    </source>
</evidence>
<keyword evidence="4" id="KW-0597">Phosphoprotein</keyword>
<reference evidence="15" key="1">
    <citation type="submission" date="2020-02" db="EMBL/GenBank/DDBJ databases">
        <authorList>
            <person name="Meier V. D."/>
        </authorList>
    </citation>
    <scope>NUCLEOTIDE SEQUENCE</scope>
    <source>
        <strain evidence="15">AVDCRST_MAG73</strain>
    </source>
</reference>
<dbReference type="PANTHER" id="PTHR45436:SF5">
    <property type="entry name" value="SENSOR HISTIDINE KINASE TRCS"/>
    <property type="match status" value="1"/>
</dbReference>
<evidence type="ECO:0000259" key="13">
    <source>
        <dbReference type="PROSITE" id="PS50109"/>
    </source>
</evidence>
<feature type="domain" description="HAMP" evidence="14">
    <location>
        <begin position="180"/>
        <end position="233"/>
    </location>
</feature>
<accession>A0A6J4V1N5</accession>
<feature type="chain" id="PRO_5027017648" description="histidine kinase" evidence="12">
    <location>
        <begin position="22"/>
        <end position="468"/>
    </location>
</feature>
<evidence type="ECO:0000256" key="9">
    <source>
        <dbReference type="ARBA" id="ARBA00023012"/>
    </source>
</evidence>
<name>A0A6J4V1N5_9BACT</name>
<dbReference type="CDD" id="cd00082">
    <property type="entry name" value="HisKA"/>
    <property type="match status" value="1"/>
</dbReference>
<dbReference type="Gene3D" id="1.10.287.130">
    <property type="match status" value="1"/>
</dbReference>
<feature type="domain" description="Histidine kinase" evidence="13">
    <location>
        <begin position="241"/>
        <end position="460"/>
    </location>
</feature>
<dbReference type="Gene3D" id="3.30.565.10">
    <property type="entry name" value="Histidine kinase-like ATPase, C-terminal domain"/>
    <property type="match status" value="1"/>
</dbReference>
<organism evidence="15">
    <name type="scientific">uncultured Thermomicrobiales bacterium</name>
    <dbReference type="NCBI Taxonomy" id="1645740"/>
    <lineage>
        <taxon>Bacteria</taxon>
        <taxon>Pseudomonadati</taxon>
        <taxon>Thermomicrobiota</taxon>
        <taxon>Thermomicrobia</taxon>
        <taxon>Thermomicrobiales</taxon>
        <taxon>environmental samples</taxon>
    </lineage>
</organism>
<evidence type="ECO:0000256" key="10">
    <source>
        <dbReference type="ARBA" id="ARBA00023136"/>
    </source>
</evidence>
<evidence type="ECO:0000256" key="2">
    <source>
        <dbReference type="ARBA" id="ARBA00004370"/>
    </source>
</evidence>
<evidence type="ECO:0000256" key="4">
    <source>
        <dbReference type="ARBA" id="ARBA00022553"/>
    </source>
</evidence>
<evidence type="ECO:0000256" key="8">
    <source>
        <dbReference type="ARBA" id="ARBA00022989"/>
    </source>
</evidence>
<evidence type="ECO:0000256" key="3">
    <source>
        <dbReference type="ARBA" id="ARBA00012438"/>
    </source>
</evidence>
<dbReference type="SUPFAM" id="SSF55874">
    <property type="entry name" value="ATPase domain of HSP90 chaperone/DNA topoisomerase II/histidine kinase"/>
    <property type="match status" value="1"/>
</dbReference>
<evidence type="ECO:0000256" key="12">
    <source>
        <dbReference type="SAM" id="SignalP"/>
    </source>
</evidence>
<keyword evidence="6 11" id="KW-0812">Transmembrane</keyword>
<feature type="signal peptide" evidence="12">
    <location>
        <begin position="1"/>
        <end position="21"/>
    </location>
</feature>
<dbReference type="InterPro" id="IPR050428">
    <property type="entry name" value="TCS_sensor_his_kinase"/>
</dbReference>
<dbReference type="InterPro" id="IPR036097">
    <property type="entry name" value="HisK_dim/P_sf"/>
</dbReference>
<comment type="catalytic activity">
    <reaction evidence="1">
        <text>ATP + protein L-histidine = ADP + protein N-phospho-L-histidine.</text>
        <dbReference type="EC" id="2.7.13.3"/>
    </reaction>
</comment>
<dbReference type="GO" id="GO:0005886">
    <property type="term" value="C:plasma membrane"/>
    <property type="evidence" value="ECO:0007669"/>
    <property type="project" value="TreeGrafter"/>
</dbReference>
<dbReference type="PRINTS" id="PR00344">
    <property type="entry name" value="BCTRLSENSOR"/>
</dbReference>
<evidence type="ECO:0000256" key="1">
    <source>
        <dbReference type="ARBA" id="ARBA00000085"/>
    </source>
</evidence>
<dbReference type="InterPro" id="IPR004358">
    <property type="entry name" value="Sig_transdc_His_kin-like_C"/>
</dbReference>
<dbReference type="InterPro" id="IPR003594">
    <property type="entry name" value="HATPase_dom"/>
</dbReference>
<keyword evidence="9" id="KW-0902">Two-component regulatory system</keyword>
<dbReference type="InterPro" id="IPR005467">
    <property type="entry name" value="His_kinase_dom"/>
</dbReference>
<dbReference type="PROSITE" id="PS50885">
    <property type="entry name" value="HAMP"/>
    <property type="match status" value="1"/>
</dbReference>
<keyword evidence="12" id="KW-0732">Signal</keyword>
<dbReference type="Gene3D" id="6.10.340.10">
    <property type="match status" value="1"/>
</dbReference>
<dbReference type="InterPro" id="IPR003661">
    <property type="entry name" value="HisK_dim/P_dom"/>
</dbReference>
<dbReference type="EC" id="2.7.13.3" evidence="3"/>
<dbReference type="PROSITE" id="PS50109">
    <property type="entry name" value="HIS_KIN"/>
    <property type="match status" value="1"/>
</dbReference>
<evidence type="ECO:0000256" key="5">
    <source>
        <dbReference type="ARBA" id="ARBA00022679"/>
    </source>
</evidence>
<evidence type="ECO:0000256" key="6">
    <source>
        <dbReference type="ARBA" id="ARBA00022692"/>
    </source>
</evidence>
<dbReference type="SMART" id="SM00304">
    <property type="entry name" value="HAMP"/>
    <property type="match status" value="1"/>
</dbReference>
<evidence type="ECO:0000259" key="14">
    <source>
        <dbReference type="PROSITE" id="PS50885"/>
    </source>
</evidence>
<dbReference type="GO" id="GO:0000155">
    <property type="term" value="F:phosphorelay sensor kinase activity"/>
    <property type="evidence" value="ECO:0007669"/>
    <property type="project" value="InterPro"/>
</dbReference>
<protein>
    <recommendedName>
        <fullName evidence="3">histidine kinase</fullName>
        <ecNumber evidence="3">2.7.13.3</ecNumber>
    </recommendedName>
</protein>
<sequence length="468" mass="48815">MSLRTRLILVAVALIATYAVAAYAVVSTQRSLLIEQIDRRLGALPTDVLAGAVVPVPPPGHETVFAETEQPISEFFVGVVGADRSVVPLVSGALLPTTPDVVRAVAGTGGTPGPVTIDAAGAPGRFRAIVAPRAGTEGWVVAAQSLAETDAAIARLVRTLWIAGAVIAVVLGAAFFWIQRLGLRPIARVTATAEAITAGDRAHRVAVRDARTEAGKLGRAFNVMLDERDTSEARLRQFVADASHELRTPLTSVRGYLELYRQGAFQDKAQLDDIVRRLAAESARMHGLVEDLLALASLDERRPLRLERVDLGQVVRDAAQDARAVQPGRRISVVLPDSGPKVTGDPERLAQLVGILVSNALAHTPPGAPVTPAAAAQGAEAVVTVADQGAGLDPEAARRVFDRFWRGQAARSRAKGPGAGGAGLGLAIARSIADAHGGTISLATAPGEGCAFTVRLPRNAPPDKDDAA</sequence>
<feature type="transmembrane region" description="Helical" evidence="11">
    <location>
        <begin position="160"/>
        <end position="178"/>
    </location>
</feature>
<dbReference type="SUPFAM" id="SSF47384">
    <property type="entry name" value="Homodimeric domain of signal transducing histidine kinase"/>
    <property type="match status" value="1"/>
</dbReference>
<dbReference type="CDD" id="cd06225">
    <property type="entry name" value="HAMP"/>
    <property type="match status" value="1"/>
</dbReference>
<evidence type="ECO:0000256" key="11">
    <source>
        <dbReference type="SAM" id="Phobius"/>
    </source>
</evidence>
<gene>
    <name evidence="15" type="ORF">AVDCRST_MAG73-4157</name>
</gene>
<comment type="subcellular location">
    <subcellularLocation>
        <location evidence="2">Membrane</location>
    </subcellularLocation>
</comment>
<keyword evidence="10 11" id="KW-0472">Membrane</keyword>
<keyword evidence="7 15" id="KW-0418">Kinase</keyword>
<dbReference type="Pfam" id="PF00512">
    <property type="entry name" value="HisKA"/>
    <property type="match status" value="1"/>
</dbReference>
<dbReference type="EMBL" id="CADCWE010000268">
    <property type="protein sequence ID" value="CAA9565913.1"/>
    <property type="molecule type" value="Genomic_DNA"/>
</dbReference>
<dbReference type="InterPro" id="IPR036890">
    <property type="entry name" value="HATPase_C_sf"/>
</dbReference>
<dbReference type="Pfam" id="PF00672">
    <property type="entry name" value="HAMP"/>
    <property type="match status" value="1"/>
</dbReference>
<dbReference type="SMART" id="SM00388">
    <property type="entry name" value="HisKA"/>
    <property type="match status" value="1"/>
</dbReference>
<evidence type="ECO:0000313" key="15">
    <source>
        <dbReference type="EMBL" id="CAA9565913.1"/>
    </source>
</evidence>
<dbReference type="AlphaFoldDB" id="A0A6J4V1N5"/>
<proteinExistence type="predicted"/>
<dbReference type="InterPro" id="IPR003660">
    <property type="entry name" value="HAMP_dom"/>
</dbReference>
<keyword evidence="5" id="KW-0808">Transferase</keyword>
<dbReference type="FunFam" id="1.10.287.130:FF:000001">
    <property type="entry name" value="Two-component sensor histidine kinase"/>
    <property type="match status" value="1"/>
</dbReference>
<dbReference type="CDD" id="cd00075">
    <property type="entry name" value="HATPase"/>
    <property type="match status" value="1"/>
</dbReference>
<dbReference type="SUPFAM" id="SSF158472">
    <property type="entry name" value="HAMP domain-like"/>
    <property type="match status" value="1"/>
</dbReference>
<keyword evidence="8 11" id="KW-1133">Transmembrane helix</keyword>